<dbReference type="OrthoDB" id="1108643at2759"/>
<feature type="compositionally biased region" description="Polar residues" evidence="2">
    <location>
        <begin position="311"/>
        <end position="320"/>
    </location>
</feature>
<dbReference type="PANTHER" id="PTHR45089">
    <property type="entry name" value="DNAJ HEAT SHOCK AMINO-TERMINAL DOMAIN PROTEIN-RELATED"/>
    <property type="match status" value="1"/>
</dbReference>
<evidence type="ECO:0000256" key="2">
    <source>
        <dbReference type="SAM" id="MobiDB-lite"/>
    </source>
</evidence>
<dbReference type="PANTHER" id="PTHR45089:SF37">
    <property type="entry name" value="DUF3444 DOMAIN-CONTAINING PROTEIN"/>
    <property type="match status" value="1"/>
</dbReference>
<feature type="coiled-coil region" evidence="1">
    <location>
        <begin position="115"/>
        <end position="296"/>
    </location>
</feature>
<dbReference type="OMA" id="WACYDDL"/>
<feature type="domain" description="DUF3444" evidence="3">
    <location>
        <begin position="331"/>
        <end position="518"/>
    </location>
</feature>
<dbReference type="AlphaFoldDB" id="A0A0D3CMN7"/>
<dbReference type="Pfam" id="PF11926">
    <property type="entry name" value="DUF3444"/>
    <property type="match status" value="1"/>
</dbReference>
<proteinExistence type="predicted"/>
<feature type="region of interest" description="Disordered" evidence="2">
    <location>
        <begin position="297"/>
        <end position="329"/>
    </location>
</feature>
<dbReference type="GeneID" id="106292742"/>
<accession>A0A0D3CMN7</accession>
<keyword evidence="1" id="KW-0175">Coiled coil</keyword>
<reference evidence="4 5" key="1">
    <citation type="journal article" date="2014" name="Genome Biol.">
        <title>Transcriptome and methylome profiling reveals relics of genome dominance in the mesopolyploid Brassica oleracea.</title>
        <authorList>
            <person name="Parkin I.A."/>
            <person name="Koh C."/>
            <person name="Tang H."/>
            <person name="Robinson S.J."/>
            <person name="Kagale S."/>
            <person name="Clarke W.E."/>
            <person name="Town C.D."/>
            <person name="Nixon J."/>
            <person name="Krishnakumar V."/>
            <person name="Bidwell S.L."/>
            <person name="Denoeud F."/>
            <person name="Belcram H."/>
            <person name="Links M.G."/>
            <person name="Just J."/>
            <person name="Clarke C."/>
            <person name="Bender T."/>
            <person name="Huebert T."/>
            <person name="Mason A.S."/>
            <person name="Pires J.C."/>
            <person name="Barker G."/>
            <person name="Moore J."/>
            <person name="Walley P.G."/>
            <person name="Manoli S."/>
            <person name="Batley J."/>
            <person name="Edwards D."/>
            <person name="Nelson M.N."/>
            <person name="Wang X."/>
            <person name="Paterson A.H."/>
            <person name="King G."/>
            <person name="Bancroft I."/>
            <person name="Chalhoub B."/>
            <person name="Sharpe A.G."/>
        </authorList>
    </citation>
    <scope>NUCLEOTIDE SEQUENCE</scope>
    <source>
        <strain evidence="4 5">cv. TO1000</strain>
    </source>
</reference>
<sequence>MMEADSSNLPREVTPEQDPAPATERDEHQTRKRSRGSDSMLTEGASSGLHQLLDQLQAISSPVLQFTDKWREIHEEYAALQSSLKKQAVRLDLKDKSLMERVVELEKKEEMLKGVEERERKIGLLEKSLVEKEKENDVKQYLVSSLLRRLECETASEAANVLEEKEKEVERLSKWNDERSRELEKAVEEFEAREKKLRLLDEAIKEKVSELEKKHETFYAEQILKAEEMELKRREMLAEVDKKEKSFEMELKAKADEMEVKEKQLEEREKELDLKQRELEKVMEKLKERELQERAETCKRSSLLAEKGTEAGSTSASSPQQRDKACEEETERIKIVDSEFHDFKNTMSSFSVDKIWALYDPQDEMPRLYAKIKRINKSRLSLDVTWLDPKEDESVPVACGRFTRGRGGTVSYLAFSHELKPIIHGRNISVNPKEGETWALFKDLGQQHKPPYRYDLVEVVVGFKDHQGVGVAYLGKVEGFVSVFKHAAQGRVVKLVIRPDEMQRFSHRVPSVRLSGDEKEGVPAGSFELDPAAVPSYILLGGEGA</sequence>
<dbReference type="HOGENOM" id="CLU_492915_0_0_1"/>
<evidence type="ECO:0000313" key="5">
    <source>
        <dbReference type="Proteomes" id="UP000032141"/>
    </source>
</evidence>
<organism evidence="4 5">
    <name type="scientific">Brassica oleracea var. oleracea</name>
    <dbReference type="NCBI Taxonomy" id="109376"/>
    <lineage>
        <taxon>Eukaryota</taxon>
        <taxon>Viridiplantae</taxon>
        <taxon>Streptophyta</taxon>
        <taxon>Embryophyta</taxon>
        <taxon>Tracheophyta</taxon>
        <taxon>Spermatophyta</taxon>
        <taxon>Magnoliopsida</taxon>
        <taxon>eudicotyledons</taxon>
        <taxon>Gunneridae</taxon>
        <taxon>Pentapetalae</taxon>
        <taxon>rosids</taxon>
        <taxon>malvids</taxon>
        <taxon>Brassicales</taxon>
        <taxon>Brassicaceae</taxon>
        <taxon>Brassiceae</taxon>
        <taxon>Brassica</taxon>
    </lineage>
</organism>
<dbReference type="Gramene" id="Bo5g146680.1">
    <property type="protein sequence ID" value="Bo5g146680.1"/>
    <property type="gene ID" value="Bo5g146680"/>
</dbReference>
<keyword evidence="5" id="KW-1185">Reference proteome</keyword>
<dbReference type="InterPro" id="IPR024593">
    <property type="entry name" value="DUF3444"/>
</dbReference>
<dbReference type="eggNOG" id="ENOG502QS8C">
    <property type="taxonomic scope" value="Eukaryota"/>
</dbReference>
<protein>
    <recommendedName>
        <fullName evidence="3">DUF3444 domain-containing protein</fullName>
    </recommendedName>
</protein>
<evidence type="ECO:0000259" key="3">
    <source>
        <dbReference type="Pfam" id="PF11926"/>
    </source>
</evidence>
<name>A0A0D3CMN7_BRAOL</name>
<evidence type="ECO:0000313" key="4">
    <source>
        <dbReference type="EnsemblPlants" id="Bo5g146680.1"/>
    </source>
</evidence>
<dbReference type="STRING" id="109376.A0A0D3CMN7"/>
<dbReference type="EnsemblPlants" id="Bo5g146680.1">
    <property type="protein sequence ID" value="Bo5g146680.1"/>
    <property type="gene ID" value="Bo5g146680"/>
</dbReference>
<dbReference type="RefSeq" id="XP_013583848.1">
    <property type="nucleotide sequence ID" value="XM_013728394.1"/>
</dbReference>
<dbReference type="Proteomes" id="UP000032141">
    <property type="component" value="Chromosome C5"/>
</dbReference>
<evidence type="ECO:0000256" key="1">
    <source>
        <dbReference type="SAM" id="Coils"/>
    </source>
</evidence>
<dbReference type="KEGG" id="boe:106292742"/>
<feature type="compositionally biased region" description="Polar residues" evidence="2">
    <location>
        <begin position="37"/>
        <end position="46"/>
    </location>
</feature>
<reference evidence="4" key="2">
    <citation type="submission" date="2015-03" db="UniProtKB">
        <authorList>
            <consortium name="EnsemblPlants"/>
        </authorList>
    </citation>
    <scope>IDENTIFICATION</scope>
</reference>
<feature type="region of interest" description="Disordered" evidence="2">
    <location>
        <begin position="1"/>
        <end position="46"/>
    </location>
</feature>